<evidence type="ECO:0000313" key="2">
    <source>
        <dbReference type="EMBL" id="GBM99890.1"/>
    </source>
</evidence>
<dbReference type="EMBL" id="BGPR01004457">
    <property type="protein sequence ID" value="GBM99890.1"/>
    <property type="molecule type" value="Genomic_DNA"/>
</dbReference>
<sequence length="220" mass="24681">MLHSNALPILEAMNSADSDDCVSGYKTELEKPAPKDVTKRRASKEESCSKEGGAAAKKPSKLKAKPKKKLCSEVDFLLSDNDVPSSQPSRQPCGGWWERSIDILKNLLRGVIGRACLRYEEMTNILCDCESITNSRPITYVTGNEAELVPLSPSMFVQDIKKIGVPECKAVEHLSLNKRVTYRLTLQKNLRKRFLVEFLGALLQRHENKTIAKSQLEMLF</sequence>
<evidence type="ECO:0000313" key="3">
    <source>
        <dbReference type="Proteomes" id="UP000499080"/>
    </source>
</evidence>
<proteinExistence type="predicted"/>
<dbReference type="AlphaFoldDB" id="A0A4Y2KBV5"/>
<reference evidence="2 3" key="1">
    <citation type="journal article" date="2019" name="Sci. Rep.">
        <title>Orb-weaving spider Araneus ventricosus genome elucidates the spidroin gene catalogue.</title>
        <authorList>
            <person name="Kono N."/>
            <person name="Nakamura H."/>
            <person name="Ohtoshi R."/>
            <person name="Moran D.A.P."/>
            <person name="Shinohara A."/>
            <person name="Yoshida Y."/>
            <person name="Fujiwara M."/>
            <person name="Mori M."/>
            <person name="Tomita M."/>
            <person name="Arakawa K."/>
        </authorList>
    </citation>
    <scope>NUCLEOTIDE SEQUENCE [LARGE SCALE GENOMIC DNA]</scope>
</reference>
<name>A0A4Y2KBV5_ARAVE</name>
<dbReference type="Proteomes" id="UP000499080">
    <property type="component" value="Unassembled WGS sequence"/>
</dbReference>
<gene>
    <name evidence="2" type="ORF">AVEN_29455_1</name>
</gene>
<feature type="compositionally biased region" description="Basic and acidic residues" evidence="1">
    <location>
        <begin position="32"/>
        <end position="49"/>
    </location>
</feature>
<accession>A0A4Y2KBV5</accession>
<protein>
    <submittedName>
        <fullName evidence="2">Uncharacterized protein</fullName>
    </submittedName>
</protein>
<organism evidence="2 3">
    <name type="scientific">Araneus ventricosus</name>
    <name type="common">Orbweaver spider</name>
    <name type="synonym">Epeira ventricosa</name>
    <dbReference type="NCBI Taxonomy" id="182803"/>
    <lineage>
        <taxon>Eukaryota</taxon>
        <taxon>Metazoa</taxon>
        <taxon>Ecdysozoa</taxon>
        <taxon>Arthropoda</taxon>
        <taxon>Chelicerata</taxon>
        <taxon>Arachnida</taxon>
        <taxon>Araneae</taxon>
        <taxon>Araneomorphae</taxon>
        <taxon>Entelegynae</taxon>
        <taxon>Araneoidea</taxon>
        <taxon>Araneidae</taxon>
        <taxon>Araneus</taxon>
    </lineage>
</organism>
<evidence type="ECO:0000256" key="1">
    <source>
        <dbReference type="SAM" id="MobiDB-lite"/>
    </source>
</evidence>
<comment type="caution">
    <text evidence="2">The sequence shown here is derived from an EMBL/GenBank/DDBJ whole genome shotgun (WGS) entry which is preliminary data.</text>
</comment>
<feature type="region of interest" description="Disordered" evidence="1">
    <location>
        <begin position="32"/>
        <end position="61"/>
    </location>
</feature>
<keyword evidence="3" id="KW-1185">Reference proteome</keyword>